<feature type="transmembrane region" description="Helical" evidence="2">
    <location>
        <begin position="372"/>
        <end position="391"/>
    </location>
</feature>
<evidence type="ECO:0000256" key="1">
    <source>
        <dbReference type="SAM" id="MobiDB-lite"/>
    </source>
</evidence>
<proteinExistence type="evidence at transcript level"/>
<name>I3T3H3_LOTJA</name>
<feature type="transmembrane region" description="Helical" evidence="2">
    <location>
        <begin position="284"/>
        <end position="303"/>
    </location>
</feature>
<feature type="transmembrane region" description="Helical" evidence="2">
    <location>
        <begin position="403"/>
        <end position="425"/>
    </location>
</feature>
<evidence type="ECO:0008006" key="4">
    <source>
        <dbReference type="Google" id="ProtNLM"/>
    </source>
</evidence>
<feature type="compositionally biased region" description="Polar residues" evidence="1">
    <location>
        <begin position="175"/>
        <end position="186"/>
    </location>
</feature>
<keyword evidence="2" id="KW-0812">Transmembrane</keyword>
<evidence type="ECO:0000313" key="3">
    <source>
        <dbReference type="EMBL" id="AFK47065.1"/>
    </source>
</evidence>
<accession>I3T3H3</accession>
<evidence type="ECO:0000256" key="2">
    <source>
        <dbReference type="SAM" id="Phobius"/>
    </source>
</evidence>
<dbReference type="PANTHER" id="PTHR38937">
    <property type="entry name" value="MEMBRANE PROTEIN OF ER BODY-LIKE PROTEIN"/>
    <property type="match status" value="1"/>
</dbReference>
<feature type="region of interest" description="Disordered" evidence="1">
    <location>
        <begin position="227"/>
        <end position="247"/>
    </location>
</feature>
<dbReference type="InterPro" id="IPR052843">
    <property type="entry name" value="ER_body_metal_sequester"/>
</dbReference>
<protein>
    <recommendedName>
        <fullName evidence="4">Membrane protein of ER body-like protein</fullName>
    </recommendedName>
</protein>
<dbReference type="EMBL" id="BT147271">
    <property type="protein sequence ID" value="AFK47065.1"/>
    <property type="molecule type" value="mRNA"/>
</dbReference>
<feature type="transmembrane region" description="Helical" evidence="2">
    <location>
        <begin position="338"/>
        <end position="360"/>
    </location>
</feature>
<dbReference type="PANTHER" id="PTHR38937:SF2">
    <property type="entry name" value="MEMBRANE PROTEIN OF ER BODY-LIKE PROTEIN ISOFORM X1"/>
    <property type="match status" value="1"/>
</dbReference>
<reference evidence="3" key="1">
    <citation type="submission" date="2012-05" db="EMBL/GenBank/DDBJ databases">
        <authorList>
            <person name="Krishnakumar V."/>
            <person name="Cheung F."/>
            <person name="Xiao Y."/>
            <person name="Chan A."/>
            <person name="Moskal W.A."/>
            <person name="Town C.D."/>
        </authorList>
    </citation>
    <scope>NUCLEOTIDE SEQUENCE</scope>
</reference>
<feature type="transmembrane region" description="Helical" evidence="2">
    <location>
        <begin position="259"/>
        <end position="278"/>
    </location>
</feature>
<feature type="region of interest" description="Disordered" evidence="1">
    <location>
        <begin position="175"/>
        <end position="201"/>
    </location>
</feature>
<feature type="compositionally biased region" description="Pro residues" evidence="1">
    <location>
        <begin position="188"/>
        <end position="201"/>
    </location>
</feature>
<sequence length="464" mass="50378">METETLMMRTGVRSEVYEQTHLEVMVDDMTSDYNGGLSSQTTAAVGGNGEVKLQDNGNKGSSGALPIDPVSMMHTQGRWLVLPTHQPETDQKEKSSPNYNSLPISDPLYFNSSNSSLYTPNGPVGITISASGKVQEIYLKKMFLMPQNHEFYCPSCRVCVDKVLFCETGNFNNGSDSNPIKPSSPVSRPEPPTTPDELPPFNEPVRCSECFSYLIEKGKDFFRGFVSPIPGPSNTPDPVTQPRNGRAESSKGWEILKSIVYGGLGQLLASLSVVTSAASADATTLNIVSLGIANLIGGLFVLSHNIRDLKASKPTEGGNETEAAEDKYHELLGRRENYFLHAFFAILSFLIFGLVPPIVYGFAFQESNDKDLKLAAVVGASVICITLLATAKAYTERPNNYMTYFKTITFYVTSGVLAALLTYLAGDLVKRLMEQLGWSEGGSGPNSILSLPEISLEKPGLGSY</sequence>
<organism evidence="3">
    <name type="scientific">Lotus japonicus</name>
    <name type="common">Lotus corniculatus var. japonicus</name>
    <dbReference type="NCBI Taxonomy" id="34305"/>
    <lineage>
        <taxon>Eukaryota</taxon>
        <taxon>Viridiplantae</taxon>
        <taxon>Streptophyta</taxon>
        <taxon>Embryophyta</taxon>
        <taxon>Tracheophyta</taxon>
        <taxon>Spermatophyta</taxon>
        <taxon>Magnoliopsida</taxon>
        <taxon>eudicotyledons</taxon>
        <taxon>Gunneridae</taxon>
        <taxon>Pentapetalae</taxon>
        <taxon>rosids</taxon>
        <taxon>fabids</taxon>
        <taxon>Fabales</taxon>
        <taxon>Fabaceae</taxon>
        <taxon>Papilionoideae</taxon>
        <taxon>50 kb inversion clade</taxon>
        <taxon>NPAAA clade</taxon>
        <taxon>Hologalegina</taxon>
        <taxon>robinioid clade</taxon>
        <taxon>Loteae</taxon>
        <taxon>Lotus</taxon>
    </lineage>
</organism>
<keyword evidence="2" id="KW-1133">Transmembrane helix</keyword>
<keyword evidence="2" id="KW-0472">Membrane</keyword>
<dbReference type="AlphaFoldDB" id="I3T3H3"/>